<dbReference type="AlphaFoldDB" id="A0A9W6PH95"/>
<protein>
    <submittedName>
        <fullName evidence="2">Uncharacterized protein</fullName>
    </submittedName>
</protein>
<proteinExistence type="predicted"/>
<organism evidence="2 3">
    <name type="scientific">Kitasatospora phosalacinea</name>
    <dbReference type="NCBI Taxonomy" id="2065"/>
    <lineage>
        <taxon>Bacteria</taxon>
        <taxon>Bacillati</taxon>
        <taxon>Actinomycetota</taxon>
        <taxon>Actinomycetes</taxon>
        <taxon>Kitasatosporales</taxon>
        <taxon>Streptomycetaceae</taxon>
        <taxon>Kitasatospora</taxon>
    </lineage>
</organism>
<accession>A0A9W6PH95</accession>
<feature type="compositionally biased region" description="Pro residues" evidence="1">
    <location>
        <begin position="59"/>
        <end position="74"/>
    </location>
</feature>
<sequence length="82" mass="8551">MPVAIFGVFPRAARKHGGDEQLDWGRVKLSTHKLMSGVAVAMAVSMLAVPAASAAPVTSTPPRPRRPAPAPPTWTPSAARPT</sequence>
<feature type="region of interest" description="Disordered" evidence="1">
    <location>
        <begin position="52"/>
        <end position="82"/>
    </location>
</feature>
<evidence type="ECO:0000313" key="3">
    <source>
        <dbReference type="Proteomes" id="UP001165143"/>
    </source>
</evidence>
<reference evidence="2" key="1">
    <citation type="submission" date="2023-02" db="EMBL/GenBank/DDBJ databases">
        <title>Kitasatospora phosalacinea NBRC 14362.</title>
        <authorList>
            <person name="Ichikawa N."/>
            <person name="Sato H."/>
            <person name="Tonouchi N."/>
        </authorList>
    </citation>
    <scope>NUCLEOTIDE SEQUENCE</scope>
    <source>
        <strain evidence="2">NBRC 14362</strain>
    </source>
</reference>
<evidence type="ECO:0000256" key="1">
    <source>
        <dbReference type="SAM" id="MobiDB-lite"/>
    </source>
</evidence>
<dbReference type="Proteomes" id="UP001165143">
    <property type="component" value="Unassembled WGS sequence"/>
</dbReference>
<gene>
    <name evidence="2" type="ORF">Kpho01_41050</name>
</gene>
<evidence type="ECO:0000313" key="2">
    <source>
        <dbReference type="EMBL" id="GLW56094.1"/>
    </source>
</evidence>
<name>A0A9W6PH95_9ACTN</name>
<comment type="caution">
    <text evidence="2">The sequence shown here is derived from an EMBL/GenBank/DDBJ whole genome shotgun (WGS) entry which is preliminary data.</text>
</comment>
<dbReference type="EMBL" id="BSRX01000024">
    <property type="protein sequence ID" value="GLW56094.1"/>
    <property type="molecule type" value="Genomic_DNA"/>
</dbReference>